<evidence type="ECO:0000256" key="9">
    <source>
        <dbReference type="SAM" id="SignalP"/>
    </source>
</evidence>
<keyword evidence="5" id="KW-0677">Repeat</keyword>
<reference evidence="10" key="1">
    <citation type="submission" date="2020-08" db="EMBL/GenBank/DDBJ databases">
        <title>Cloning of FMRFamide gene from Onchidium reevesii and its expression under inflammatory stimulation.</title>
        <authorList>
            <person name="Li C."/>
        </authorList>
    </citation>
    <scope>NUCLEOTIDE SEQUENCE</scope>
    <source>
        <tissue evidence="10">Ganglion</tissue>
    </source>
</reference>
<dbReference type="Pfam" id="PF01581">
    <property type="entry name" value="FARP"/>
    <property type="match status" value="6"/>
</dbReference>
<evidence type="ECO:0000256" key="8">
    <source>
        <dbReference type="SAM" id="MobiDB-lite"/>
    </source>
</evidence>
<accession>A0A8K1P7K9</accession>
<dbReference type="EMBL" id="MT862448">
    <property type="protein sequence ID" value="UDM55690.1"/>
    <property type="molecule type" value="mRNA"/>
</dbReference>
<evidence type="ECO:0000256" key="3">
    <source>
        <dbReference type="ARBA" id="ARBA00022525"/>
    </source>
</evidence>
<dbReference type="InterPro" id="IPR002544">
    <property type="entry name" value="FMRFamid-related_peptide-like"/>
</dbReference>
<evidence type="ECO:0000313" key="10">
    <source>
        <dbReference type="EMBL" id="UDM55690.1"/>
    </source>
</evidence>
<comment type="similarity">
    <text evidence="2">Belongs to the FARP (FMRFamide related peptide) family.</text>
</comment>
<evidence type="ECO:0000256" key="6">
    <source>
        <dbReference type="ARBA" id="ARBA00022815"/>
    </source>
</evidence>
<keyword evidence="4 9" id="KW-0732">Signal</keyword>
<evidence type="ECO:0000256" key="2">
    <source>
        <dbReference type="ARBA" id="ARBA00006356"/>
    </source>
</evidence>
<keyword evidence="6" id="KW-0027">Amidation</keyword>
<evidence type="ECO:0000256" key="4">
    <source>
        <dbReference type="ARBA" id="ARBA00022729"/>
    </source>
</evidence>
<evidence type="ECO:0000256" key="1">
    <source>
        <dbReference type="ARBA" id="ARBA00004613"/>
    </source>
</evidence>
<feature type="signal peptide" evidence="9">
    <location>
        <begin position="1"/>
        <end position="24"/>
    </location>
</feature>
<feature type="region of interest" description="Disordered" evidence="8">
    <location>
        <begin position="176"/>
        <end position="201"/>
    </location>
</feature>
<dbReference type="GO" id="GO:0005576">
    <property type="term" value="C:extracellular region"/>
    <property type="evidence" value="ECO:0007669"/>
    <property type="project" value="UniProtKB-SubCell"/>
</dbReference>
<name>A0A8K1P7K9_9EUPU</name>
<keyword evidence="7" id="KW-0527">Neuropeptide</keyword>
<dbReference type="AlphaFoldDB" id="A0A8K1P7K9"/>
<evidence type="ECO:0000256" key="5">
    <source>
        <dbReference type="ARBA" id="ARBA00022737"/>
    </source>
</evidence>
<dbReference type="PANTHER" id="PTHR20986">
    <property type="entry name" value="FMRFAMIDE-RELATED PEPTIDES"/>
    <property type="match status" value="1"/>
</dbReference>
<proteinExistence type="evidence at transcript level"/>
<feature type="chain" id="PRO_5035473116" evidence="9">
    <location>
        <begin position="25"/>
        <end position="293"/>
    </location>
</feature>
<dbReference type="GO" id="GO:0007218">
    <property type="term" value="P:neuropeptide signaling pathway"/>
    <property type="evidence" value="ECO:0007669"/>
    <property type="project" value="UniProtKB-KW"/>
</dbReference>
<evidence type="ECO:0000256" key="7">
    <source>
        <dbReference type="ARBA" id="ARBA00023320"/>
    </source>
</evidence>
<protein>
    <submittedName>
        <fullName evidence="10">FMRFamide</fullName>
    </submittedName>
</protein>
<sequence length="293" mass="33848">MKAVSSVALLAWLCLEWLSRSVQGNAIFCSDPDMCNSLSSKDKKEYLRFGRDATEDELDKRADPFLRFGKRQDPFLRFGRNDPFLRFGKRQDPFLRFGRGDPFLRFGRNDPFLRFGKRGDPFLRFGKRGDLFPRFGKRGDPFLRFGREYMRFGRNDPFLRFGKSLDVQQELEDTLRQSEENEQVIARRKRSADTASAGADNSLLRAQRDLADHEVADEGDVAAHNGPFMRFGRGRGGYTIFGKRVPEEGADQYDQQGEMLDLYEDDSPQKRQYMRFGRAVRTDSLTAAQDNSQ</sequence>
<dbReference type="InterPro" id="IPR051041">
    <property type="entry name" value="FMRFamide-related_np"/>
</dbReference>
<organism evidence="10">
    <name type="scientific">Onchidium reevesii</name>
    <dbReference type="NCBI Taxonomy" id="2547651"/>
    <lineage>
        <taxon>Eukaryota</taxon>
        <taxon>Metazoa</taxon>
        <taxon>Spiralia</taxon>
        <taxon>Lophotrochozoa</taxon>
        <taxon>Mollusca</taxon>
        <taxon>Gastropoda</taxon>
        <taxon>Heterobranchia</taxon>
        <taxon>Euthyneura</taxon>
        <taxon>Panpulmonata</taxon>
        <taxon>Eupulmonata</taxon>
        <taxon>Systellommatophora</taxon>
        <taxon>Onchidioidea</taxon>
        <taxon>Onchidiidae</taxon>
        <taxon>Onchidium</taxon>
    </lineage>
</organism>
<dbReference type="PANTHER" id="PTHR20986:SF22">
    <property type="entry name" value="FMRFAMIDE-RELATED PEPTIDES"/>
    <property type="match status" value="1"/>
</dbReference>
<comment type="subcellular location">
    <subcellularLocation>
        <location evidence="1">Secreted</location>
    </subcellularLocation>
</comment>
<keyword evidence="3" id="KW-0964">Secreted</keyword>